<dbReference type="InterPro" id="IPR029044">
    <property type="entry name" value="Nucleotide-diphossugar_trans"/>
</dbReference>
<feature type="domain" description="Glycosyltransferase 2-like" evidence="4">
    <location>
        <begin position="4"/>
        <end position="151"/>
    </location>
</feature>
<dbReference type="EMBL" id="WNVG01000025">
    <property type="protein sequence ID" value="MDZ5032853.1"/>
    <property type="molecule type" value="Genomic_DNA"/>
</dbReference>
<name>A0AAW9J1S8_CLOPF</name>
<dbReference type="InterPro" id="IPR001173">
    <property type="entry name" value="Glyco_trans_2-like"/>
</dbReference>
<dbReference type="SUPFAM" id="SSF53448">
    <property type="entry name" value="Nucleotide-diphospho-sugar transferases"/>
    <property type="match status" value="1"/>
</dbReference>
<proteinExistence type="inferred from homology"/>
<dbReference type="RefSeq" id="WP_322412435.1">
    <property type="nucleotide sequence ID" value="NZ_JBNOOP010000003.1"/>
</dbReference>
<evidence type="ECO:0000256" key="3">
    <source>
        <dbReference type="ARBA" id="ARBA00022679"/>
    </source>
</evidence>
<evidence type="ECO:0000259" key="4">
    <source>
        <dbReference type="Pfam" id="PF00535"/>
    </source>
</evidence>
<evidence type="ECO:0000256" key="2">
    <source>
        <dbReference type="ARBA" id="ARBA00022676"/>
    </source>
</evidence>
<sequence>MKFSVLMSVYKNDNKVFLKQAFESIYENQKLKPDEIVVVLDGPLNEGLYTVIEEFRKKHEEIVKVVRLKENKGLGNALRIGTKYCTHDYIFRMDSDDISDEYRFKKQIDYIKMHPEIDVLGCNISEFKFDHKNEKLSIRAVPQKHIDIIELAKKRNPINHVTVCIKRKSLIDCGGYKTLLLLEDYYLWVRMLIKGYKFENINESLVWVRVGNGFITKRSSNNRIRSLKKLQKYMIENEFITNIEGIRNVLYMKTFLLMPTFLKKIIYKIFLRK</sequence>
<keyword evidence="3" id="KW-0808">Transferase</keyword>
<organism evidence="5 6">
    <name type="scientific">Clostridium perfringens</name>
    <dbReference type="NCBI Taxonomy" id="1502"/>
    <lineage>
        <taxon>Bacteria</taxon>
        <taxon>Bacillati</taxon>
        <taxon>Bacillota</taxon>
        <taxon>Clostridia</taxon>
        <taxon>Eubacteriales</taxon>
        <taxon>Clostridiaceae</taxon>
        <taxon>Clostridium</taxon>
    </lineage>
</organism>
<reference evidence="5" key="1">
    <citation type="submission" date="2019-11" db="EMBL/GenBank/DDBJ databases">
        <title>Characterization of Clostridium perfringens isolates from swine manure treated agricultural soils.</title>
        <authorList>
            <person name="Wushke S.T."/>
        </authorList>
    </citation>
    <scope>NUCLEOTIDE SEQUENCE</scope>
    <source>
        <strain evidence="5">X15</strain>
    </source>
</reference>
<keyword evidence="2" id="KW-0328">Glycosyltransferase</keyword>
<dbReference type="Pfam" id="PF00535">
    <property type="entry name" value="Glycos_transf_2"/>
    <property type="match status" value="1"/>
</dbReference>
<dbReference type="PANTHER" id="PTHR43685">
    <property type="entry name" value="GLYCOSYLTRANSFERASE"/>
    <property type="match status" value="1"/>
</dbReference>
<evidence type="ECO:0000313" key="5">
    <source>
        <dbReference type="EMBL" id="MDZ5032853.1"/>
    </source>
</evidence>
<dbReference type="InterPro" id="IPR050834">
    <property type="entry name" value="Glycosyltransf_2"/>
</dbReference>
<evidence type="ECO:0000256" key="1">
    <source>
        <dbReference type="ARBA" id="ARBA00006739"/>
    </source>
</evidence>
<comment type="caution">
    <text evidence="5">The sequence shown here is derived from an EMBL/GenBank/DDBJ whole genome shotgun (WGS) entry which is preliminary data.</text>
</comment>
<gene>
    <name evidence="5" type="ORF">GNF81_08630</name>
</gene>
<accession>A0AAW9J1S8</accession>
<dbReference type="GO" id="GO:0016757">
    <property type="term" value="F:glycosyltransferase activity"/>
    <property type="evidence" value="ECO:0007669"/>
    <property type="project" value="UniProtKB-KW"/>
</dbReference>
<dbReference type="Gene3D" id="3.90.550.10">
    <property type="entry name" value="Spore Coat Polysaccharide Biosynthesis Protein SpsA, Chain A"/>
    <property type="match status" value="1"/>
</dbReference>
<comment type="similarity">
    <text evidence="1">Belongs to the glycosyltransferase 2 family.</text>
</comment>
<evidence type="ECO:0000313" key="6">
    <source>
        <dbReference type="Proteomes" id="UP001289066"/>
    </source>
</evidence>
<dbReference type="PANTHER" id="PTHR43685:SF5">
    <property type="entry name" value="GLYCOSYLTRANSFERASE EPSE-RELATED"/>
    <property type="match status" value="1"/>
</dbReference>
<protein>
    <submittedName>
        <fullName evidence="5">Glycosyltransferase</fullName>
    </submittedName>
</protein>
<dbReference type="Proteomes" id="UP001289066">
    <property type="component" value="Unassembled WGS sequence"/>
</dbReference>
<dbReference type="AlphaFoldDB" id="A0AAW9J1S8"/>